<feature type="region of interest" description="Disordered" evidence="1">
    <location>
        <begin position="79"/>
        <end position="157"/>
    </location>
</feature>
<gene>
    <name evidence="2" type="ORF">I4I81_28185</name>
</gene>
<accession>A0ABS6V0R3</accession>
<dbReference type="EMBL" id="JADQDK010000001">
    <property type="protein sequence ID" value="MBW0138113.1"/>
    <property type="molecule type" value="Genomic_DNA"/>
</dbReference>
<keyword evidence="3" id="KW-1185">Reference proteome</keyword>
<evidence type="ECO:0000313" key="3">
    <source>
        <dbReference type="Proteomes" id="UP000694287"/>
    </source>
</evidence>
<proteinExistence type="predicted"/>
<evidence type="ECO:0000256" key="1">
    <source>
        <dbReference type="SAM" id="MobiDB-lite"/>
    </source>
</evidence>
<evidence type="ECO:0000313" key="2">
    <source>
        <dbReference type="EMBL" id="MBW0138113.1"/>
    </source>
</evidence>
<reference evidence="2 3" key="1">
    <citation type="submission" date="2020-11" db="EMBL/GenBank/DDBJ databases">
        <title>Pseudonocardia abyssalis sp. nov. and Pseudonocardia oceani sp. nov., description and phylogenomic analysis of two novel actinomycetes isolated from the deep Southern Ocean.</title>
        <authorList>
            <person name="Parra J."/>
        </authorList>
    </citation>
    <scope>NUCLEOTIDE SEQUENCE [LARGE SCALE GENOMIC DNA]</scope>
    <source>
        <strain evidence="2 3">KRD-168</strain>
    </source>
</reference>
<organism evidence="2 3">
    <name type="scientific">Pseudonocardia abyssalis</name>
    <dbReference type="NCBI Taxonomy" id="2792008"/>
    <lineage>
        <taxon>Bacteria</taxon>
        <taxon>Bacillati</taxon>
        <taxon>Actinomycetota</taxon>
        <taxon>Actinomycetes</taxon>
        <taxon>Pseudonocardiales</taxon>
        <taxon>Pseudonocardiaceae</taxon>
        <taxon>Pseudonocardia</taxon>
    </lineage>
</organism>
<comment type="caution">
    <text evidence="2">The sequence shown here is derived from an EMBL/GenBank/DDBJ whole genome shotgun (WGS) entry which is preliminary data.</text>
</comment>
<feature type="compositionally biased region" description="Basic and acidic residues" evidence="1">
    <location>
        <begin position="101"/>
        <end position="112"/>
    </location>
</feature>
<protein>
    <submittedName>
        <fullName evidence="2">Uncharacterized protein</fullName>
    </submittedName>
</protein>
<feature type="compositionally biased region" description="Basic and acidic residues" evidence="1">
    <location>
        <begin position="137"/>
        <end position="157"/>
    </location>
</feature>
<sequence length="157" mass="16301">MSAEEALLTAAGLLAVTAARLQNALPALGRVIADVESDWLDDAGRAWVERAGLVQRELDREADAALAAGRLVASAMERLVAMPDGRPPDDQSPDGLLPDGRAADGRTSEGRPPDVSPGDGAVVARRSGTGPRLGGTDARRVDDERGMNLARLSDDGP</sequence>
<dbReference type="Proteomes" id="UP000694287">
    <property type="component" value="Unassembled WGS sequence"/>
</dbReference>
<dbReference type="RefSeq" id="WP_218604874.1">
    <property type="nucleotide sequence ID" value="NZ_JADQDJ010000271.1"/>
</dbReference>
<name>A0ABS6V0R3_9PSEU</name>